<sequence length="95" mass="11188">MRNQQQTAPFIIVNKKIEPASIENKFLREYSRFILIDEDLEQMNELALYLEEHGKTVYIIREIYELEKIFEKEGISLSDKAIKGSLVNKSIFHVV</sequence>
<comment type="caution">
    <text evidence="1">The sequence shown here is derived from an EMBL/GenBank/DDBJ whole genome shotgun (WGS) entry which is preliminary data.</text>
</comment>
<accession>A0A4Q6XYE5</accession>
<evidence type="ECO:0000313" key="1">
    <source>
        <dbReference type="EMBL" id="RZF61817.1"/>
    </source>
</evidence>
<dbReference type="Proteomes" id="UP000292855">
    <property type="component" value="Unassembled WGS sequence"/>
</dbReference>
<gene>
    <name evidence="1" type="ORF">EWE74_03025</name>
</gene>
<proteinExistence type="predicted"/>
<dbReference type="AlphaFoldDB" id="A0A4Q6XYE5"/>
<organism evidence="1 2">
    <name type="scientific">Sphingobacterium corticibacterium</name>
    <dbReference type="NCBI Taxonomy" id="2484746"/>
    <lineage>
        <taxon>Bacteria</taxon>
        <taxon>Pseudomonadati</taxon>
        <taxon>Bacteroidota</taxon>
        <taxon>Sphingobacteriia</taxon>
        <taxon>Sphingobacteriales</taxon>
        <taxon>Sphingobacteriaceae</taxon>
        <taxon>Sphingobacterium</taxon>
    </lineage>
</organism>
<dbReference type="EMBL" id="SGIT01000001">
    <property type="protein sequence ID" value="RZF61817.1"/>
    <property type="molecule type" value="Genomic_DNA"/>
</dbReference>
<reference evidence="1 2" key="1">
    <citation type="submission" date="2019-02" db="EMBL/GenBank/DDBJ databases">
        <authorList>
            <person name="Li Y."/>
        </authorList>
    </citation>
    <scope>NUCLEOTIDE SEQUENCE [LARGE SCALE GENOMIC DNA]</scope>
    <source>
        <strain evidence="1 2">30C10-4-7</strain>
    </source>
</reference>
<protein>
    <submittedName>
        <fullName evidence="1">Uncharacterized protein</fullName>
    </submittedName>
</protein>
<dbReference type="RefSeq" id="WP_130140046.1">
    <property type="nucleotide sequence ID" value="NZ_SGIT01000001.1"/>
</dbReference>
<evidence type="ECO:0000313" key="2">
    <source>
        <dbReference type="Proteomes" id="UP000292855"/>
    </source>
</evidence>
<keyword evidence="2" id="KW-1185">Reference proteome</keyword>
<name>A0A4Q6XYE5_9SPHI</name>